<name>A0ABZ2N4S4_9BACI</name>
<evidence type="ECO:0000256" key="2">
    <source>
        <dbReference type="ARBA" id="ARBA00023277"/>
    </source>
</evidence>
<dbReference type="Pfam" id="PF01182">
    <property type="entry name" value="Glucosamine_iso"/>
    <property type="match status" value="1"/>
</dbReference>
<dbReference type="PANTHER" id="PTHR11280">
    <property type="entry name" value="GLUCOSAMINE-6-PHOSPHATE ISOMERASE"/>
    <property type="match status" value="1"/>
</dbReference>
<proteinExistence type="inferred from homology"/>
<evidence type="ECO:0000313" key="6">
    <source>
        <dbReference type="Proteomes" id="UP001387364"/>
    </source>
</evidence>
<keyword evidence="6" id="KW-1185">Reference proteome</keyword>
<reference evidence="5 6" key="1">
    <citation type="submission" date="2024-02" db="EMBL/GenBank/DDBJ databases">
        <title>Seven novel Bacillus-like species.</title>
        <authorList>
            <person name="Liu G."/>
        </authorList>
    </citation>
    <scope>NUCLEOTIDE SEQUENCE [LARGE SCALE GENOMIC DNA]</scope>
    <source>
        <strain evidence="5 6">FJAT-52991</strain>
    </source>
</reference>
<dbReference type="EMBL" id="CP147404">
    <property type="protein sequence ID" value="WXB92601.1"/>
    <property type="molecule type" value="Genomic_DNA"/>
</dbReference>
<comment type="caution">
    <text evidence="3">Lacks conserved residue(s) required for the propagation of feature annotation.</text>
</comment>
<organism evidence="5 6">
    <name type="scientific">Bacillus kandeliae</name>
    <dbReference type="NCBI Taxonomy" id="3129297"/>
    <lineage>
        <taxon>Bacteria</taxon>
        <taxon>Bacillati</taxon>
        <taxon>Bacillota</taxon>
        <taxon>Bacilli</taxon>
        <taxon>Bacillales</taxon>
        <taxon>Bacillaceae</taxon>
        <taxon>Bacillus</taxon>
    </lineage>
</organism>
<comment type="pathway">
    <text evidence="3">Amino-sugar metabolism; N-acetylneuraminate degradation; D-fructose 6-phosphate from N-acetylneuraminate: step 5/5.</text>
</comment>
<dbReference type="Proteomes" id="UP001387364">
    <property type="component" value="Chromosome"/>
</dbReference>
<evidence type="ECO:0000259" key="4">
    <source>
        <dbReference type="Pfam" id="PF01182"/>
    </source>
</evidence>
<feature type="active site" description="For ring-opening step" evidence="3">
    <location>
        <position position="136"/>
    </location>
</feature>
<feature type="active site" description="Proton acceptor; for ring-opening step" evidence="3">
    <location>
        <position position="138"/>
    </location>
</feature>
<dbReference type="EC" id="3.5.99.6" evidence="3"/>
<dbReference type="InterPro" id="IPR004547">
    <property type="entry name" value="Glucosamine6P_isomerase"/>
</dbReference>
<feature type="domain" description="Glucosamine/galactosamine-6-phosphate isomerase" evidence="4">
    <location>
        <begin position="10"/>
        <end position="226"/>
    </location>
</feature>
<comment type="function">
    <text evidence="3">Catalyzes the reversible isomerization-deamination of glucosamine 6-phosphate (GlcN6P) to form fructose 6-phosphate (Fru6P) and ammonium ion.</text>
</comment>
<gene>
    <name evidence="3 5" type="primary">nagB</name>
    <name evidence="5" type="ORF">WDJ61_15420</name>
</gene>
<dbReference type="RefSeq" id="WP_338751263.1">
    <property type="nucleotide sequence ID" value="NZ_CP147404.1"/>
</dbReference>
<dbReference type="GO" id="GO:0004342">
    <property type="term" value="F:glucosamine-6-phosphate deaminase activity"/>
    <property type="evidence" value="ECO:0007669"/>
    <property type="project" value="UniProtKB-EC"/>
</dbReference>
<dbReference type="NCBIfam" id="TIGR00502">
    <property type="entry name" value="nagB"/>
    <property type="match status" value="1"/>
</dbReference>
<dbReference type="InterPro" id="IPR037171">
    <property type="entry name" value="NagB/RpiA_transferase-like"/>
</dbReference>
<feature type="active site" description="For ring-opening step" evidence="3">
    <location>
        <position position="143"/>
    </location>
</feature>
<evidence type="ECO:0000256" key="3">
    <source>
        <dbReference type="HAMAP-Rule" id="MF_01241"/>
    </source>
</evidence>
<evidence type="ECO:0000256" key="1">
    <source>
        <dbReference type="ARBA" id="ARBA00022801"/>
    </source>
</evidence>
<dbReference type="CDD" id="cd01399">
    <property type="entry name" value="GlcN6P_deaminase"/>
    <property type="match status" value="1"/>
</dbReference>
<dbReference type="SUPFAM" id="SSF100950">
    <property type="entry name" value="NagB/RpiA/CoA transferase-like"/>
    <property type="match status" value="1"/>
</dbReference>
<keyword evidence="2 3" id="KW-0119">Carbohydrate metabolism</keyword>
<dbReference type="Gene3D" id="3.40.50.1360">
    <property type="match status" value="1"/>
</dbReference>
<sequence>MKIIKVKDYQEMSQKAAELIIAQVKKNPKLVLGLATGSTPEGLYKNLIEDHRSNGTTYKQVTTCNLDEYIGLPKEDHNSYYAFMKGHLFDHIDVLAENTNLPSGEKEDRSAECAAYEALIHEAGGIDVQVLGIGGNGHIGFNEPGTPFDSLTHIIELDASTREANARFFNSLEEVPTQAITMGIQTIMSAKEIVLLASGTAKVEAISKLLSGEITEAFPASCLHQHPNVTIIVDEAALNENK</sequence>
<comment type="similarity">
    <text evidence="3">Belongs to the glucosamine/galactosamine-6-phosphate isomerase family. NagB subfamily.</text>
</comment>
<protein>
    <recommendedName>
        <fullName evidence="3">Glucosamine-6-phosphate deaminase</fullName>
        <ecNumber evidence="3">3.5.99.6</ecNumber>
    </recommendedName>
    <alternativeName>
        <fullName evidence="3">GlcN6P deaminase</fullName>
        <shortName evidence="3">GNPDA</shortName>
    </alternativeName>
    <alternativeName>
        <fullName evidence="3">Glucosamine-6-phosphate isomerase</fullName>
    </alternativeName>
</protein>
<dbReference type="HAMAP" id="MF_01241">
    <property type="entry name" value="GlcN6P_deamin"/>
    <property type="match status" value="1"/>
</dbReference>
<dbReference type="PROSITE" id="PS01161">
    <property type="entry name" value="GLC_GALNAC_ISOMERASE"/>
    <property type="match status" value="1"/>
</dbReference>
<comment type="catalytic activity">
    <reaction evidence="3">
        <text>alpha-D-glucosamine 6-phosphate + H2O = beta-D-fructose 6-phosphate + NH4(+)</text>
        <dbReference type="Rhea" id="RHEA:12172"/>
        <dbReference type="ChEBI" id="CHEBI:15377"/>
        <dbReference type="ChEBI" id="CHEBI:28938"/>
        <dbReference type="ChEBI" id="CHEBI:57634"/>
        <dbReference type="ChEBI" id="CHEBI:75989"/>
        <dbReference type="EC" id="3.5.99.6"/>
    </reaction>
</comment>
<keyword evidence="1 3" id="KW-0378">Hydrolase</keyword>
<dbReference type="InterPro" id="IPR006148">
    <property type="entry name" value="Glc/Gal-6P_isomerase"/>
</dbReference>
<feature type="active site" description="Proton acceptor; for enolization step" evidence="3">
    <location>
        <position position="67"/>
    </location>
</feature>
<accession>A0ABZ2N4S4</accession>
<dbReference type="PANTHER" id="PTHR11280:SF5">
    <property type="entry name" value="GLUCOSAMINE-6-PHOSPHATE ISOMERASE"/>
    <property type="match status" value="1"/>
</dbReference>
<evidence type="ECO:0000313" key="5">
    <source>
        <dbReference type="EMBL" id="WXB92601.1"/>
    </source>
</evidence>
<dbReference type="InterPro" id="IPR018321">
    <property type="entry name" value="Glucosamine6P_isomerase_CS"/>
</dbReference>